<evidence type="ECO:0000313" key="4">
    <source>
        <dbReference type="Proteomes" id="UP000602745"/>
    </source>
</evidence>
<dbReference type="Pfam" id="PF02594">
    <property type="entry name" value="DUF167"/>
    <property type="match status" value="1"/>
</dbReference>
<evidence type="ECO:0000313" key="3">
    <source>
        <dbReference type="EMBL" id="GGE27891.1"/>
    </source>
</evidence>
<dbReference type="Proteomes" id="UP000602745">
    <property type="component" value="Unassembled WGS sequence"/>
</dbReference>
<evidence type="ECO:0000256" key="2">
    <source>
        <dbReference type="HAMAP-Rule" id="MF_00634"/>
    </source>
</evidence>
<dbReference type="Gene3D" id="3.30.1200.10">
    <property type="entry name" value="YggU-like"/>
    <property type="match status" value="1"/>
</dbReference>
<dbReference type="InterPro" id="IPR036591">
    <property type="entry name" value="YggU-like_sf"/>
</dbReference>
<dbReference type="PANTHER" id="PTHR13420:SF7">
    <property type="entry name" value="UPF0235 PROTEIN C15ORF40"/>
    <property type="match status" value="1"/>
</dbReference>
<reference evidence="3" key="1">
    <citation type="journal article" date="2014" name="Int. J. Syst. Evol. Microbiol.">
        <title>Complete genome sequence of Corynebacterium casei LMG S-19264T (=DSM 44701T), isolated from a smear-ripened cheese.</title>
        <authorList>
            <consortium name="US DOE Joint Genome Institute (JGI-PGF)"/>
            <person name="Walter F."/>
            <person name="Albersmeier A."/>
            <person name="Kalinowski J."/>
            <person name="Ruckert C."/>
        </authorList>
    </citation>
    <scope>NUCLEOTIDE SEQUENCE</scope>
    <source>
        <strain evidence="3">CCM 7684</strain>
    </source>
</reference>
<comment type="similarity">
    <text evidence="1 2">Belongs to the UPF0235 family.</text>
</comment>
<comment type="caution">
    <text evidence="3">The sequence shown here is derived from an EMBL/GenBank/DDBJ whole genome shotgun (WGS) entry which is preliminary data.</text>
</comment>
<evidence type="ECO:0000256" key="1">
    <source>
        <dbReference type="ARBA" id="ARBA00010364"/>
    </source>
</evidence>
<dbReference type="SUPFAM" id="SSF69786">
    <property type="entry name" value="YggU-like"/>
    <property type="match status" value="1"/>
</dbReference>
<protein>
    <recommendedName>
        <fullName evidence="2">UPF0235 protein GCM10007276_01330</fullName>
    </recommendedName>
</protein>
<organism evidence="3 4">
    <name type="scientific">Agaricicola taiwanensis</name>
    <dbReference type="NCBI Taxonomy" id="591372"/>
    <lineage>
        <taxon>Bacteria</taxon>
        <taxon>Pseudomonadati</taxon>
        <taxon>Pseudomonadota</taxon>
        <taxon>Alphaproteobacteria</taxon>
        <taxon>Rhodobacterales</taxon>
        <taxon>Paracoccaceae</taxon>
        <taxon>Agaricicola</taxon>
    </lineage>
</organism>
<dbReference type="GO" id="GO:0005737">
    <property type="term" value="C:cytoplasm"/>
    <property type="evidence" value="ECO:0007669"/>
    <property type="project" value="TreeGrafter"/>
</dbReference>
<dbReference type="SMART" id="SM01152">
    <property type="entry name" value="DUF167"/>
    <property type="match status" value="1"/>
</dbReference>
<keyword evidence="4" id="KW-1185">Reference proteome</keyword>
<dbReference type="InterPro" id="IPR003746">
    <property type="entry name" value="DUF167"/>
</dbReference>
<dbReference type="NCBIfam" id="TIGR00251">
    <property type="entry name" value="DUF167 family protein"/>
    <property type="match status" value="1"/>
</dbReference>
<dbReference type="RefSeq" id="WP_188407752.1">
    <property type="nucleotide sequence ID" value="NZ_BMCP01000001.1"/>
</dbReference>
<dbReference type="HAMAP" id="MF_00634">
    <property type="entry name" value="UPF0235"/>
    <property type="match status" value="1"/>
</dbReference>
<sequence length="105" mass="11019">MTAWTATGRGIRLRVRLTPRGGRDAIEGIEDRGGEEIVKARVAAPPEDGKANAALCRLLAKELKIAPSRILVEAGATARIKTIGIAGEASSLIAAVEAKFGKDRT</sequence>
<dbReference type="AlphaFoldDB" id="A0A8J2VEZ3"/>
<gene>
    <name evidence="3" type="ORF">GCM10007276_01330</name>
</gene>
<reference evidence="3" key="2">
    <citation type="submission" date="2020-09" db="EMBL/GenBank/DDBJ databases">
        <authorList>
            <person name="Sun Q."/>
            <person name="Sedlacek I."/>
        </authorList>
    </citation>
    <scope>NUCLEOTIDE SEQUENCE</scope>
    <source>
        <strain evidence="3">CCM 7684</strain>
    </source>
</reference>
<dbReference type="EMBL" id="BMCP01000001">
    <property type="protein sequence ID" value="GGE27891.1"/>
    <property type="molecule type" value="Genomic_DNA"/>
</dbReference>
<accession>A0A8J2VEZ3</accession>
<proteinExistence type="inferred from homology"/>
<name>A0A8J2VEZ3_9RHOB</name>
<dbReference type="PANTHER" id="PTHR13420">
    <property type="entry name" value="UPF0235 PROTEIN C15ORF40"/>
    <property type="match status" value="1"/>
</dbReference>